<dbReference type="InterPro" id="IPR006179">
    <property type="entry name" value="5_nucleotidase/apyrase"/>
</dbReference>
<dbReference type="InterPro" id="IPR004843">
    <property type="entry name" value="Calcineurin-like_PHP"/>
</dbReference>
<evidence type="ECO:0000313" key="7">
    <source>
        <dbReference type="Proteomes" id="UP000255036"/>
    </source>
</evidence>
<dbReference type="PANTHER" id="PTHR11575:SF24">
    <property type="entry name" value="5'-NUCLEOTIDASE"/>
    <property type="match status" value="1"/>
</dbReference>
<name>A0A371AYK5_9FIRM</name>
<evidence type="ECO:0000259" key="5">
    <source>
        <dbReference type="Pfam" id="PF02872"/>
    </source>
</evidence>
<comment type="similarity">
    <text evidence="2">Belongs to the 5'-nucleotidase family.</text>
</comment>
<feature type="domain" description="Calcineurin-like phosphoesterase" evidence="4">
    <location>
        <begin position="37"/>
        <end position="259"/>
    </location>
</feature>
<dbReference type="InterPro" id="IPR013783">
    <property type="entry name" value="Ig-like_fold"/>
</dbReference>
<dbReference type="SUPFAM" id="SSF56300">
    <property type="entry name" value="Metallo-dependent phosphatases"/>
    <property type="match status" value="1"/>
</dbReference>
<keyword evidence="3" id="KW-0472">Membrane</keyword>
<dbReference type="CDD" id="cd00845">
    <property type="entry name" value="MPP_UshA_N_like"/>
    <property type="match status" value="1"/>
</dbReference>
<feature type="domain" description="5'-Nucleotidase C-terminal" evidence="5">
    <location>
        <begin position="335"/>
        <end position="531"/>
    </location>
</feature>
<feature type="chain" id="PRO_5016477040" evidence="2">
    <location>
        <begin position="30"/>
        <end position="767"/>
    </location>
</feature>
<evidence type="ECO:0000256" key="3">
    <source>
        <dbReference type="SAM" id="Phobius"/>
    </source>
</evidence>
<gene>
    <name evidence="6" type="ORF">DWV06_03980</name>
</gene>
<dbReference type="GO" id="GO:0046872">
    <property type="term" value="F:metal ion binding"/>
    <property type="evidence" value="ECO:0007669"/>
    <property type="project" value="InterPro"/>
</dbReference>
<dbReference type="PRINTS" id="PR01607">
    <property type="entry name" value="APYRASEFAMLY"/>
</dbReference>
<evidence type="ECO:0000313" key="6">
    <source>
        <dbReference type="EMBL" id="RDU24633.1"/>
    </source>
</evidence>
<dbReference type="PANTHER" id="PTHR11575">
    <property type="entry name" value="5'-NUCLEOTIDASE-RELATED"/>
    <property type="match status" value="1"/>
</dbReference>
<dbReference type="RefSeq" id="WP_115480865.1">
    <property type="nucleotide sequence ID" value="NZ_QRCT01000012.1"/>
</dbReference>
<accession>A0A371AYK5</accession>
<keyword evidence="7" id="KW-1185">Reference proteome</keyword>
<keyword evidence="1 2" id="KW-0732">Signal</keyword>
<keyword evidence="2" id="KW-0547">Nucleotide-binding</keyword>
<keyword evidence="3" id="KW-0812">Transmembrane</keyword>
<evidence type="ECO:0000256" key="1">
    <source>
        <dbReference type="ARBA" id="ARBA00022729"/>
    </source>
</evidence>
<dbReference type="Gene3D" id="3.90.780.10">
    <property type="entry name" value="5'-Nucleotidase, C-terminal domain"/>
    <property type="match status" value="1"/>
</dbReference>
<feature type="signal peptide" evidence="2">
    <location>
        <begin position="1"/>
        <end position="29"/>
    </location>
</feature>
<keyword evidence="3" id="KW-1133">Transmembrane helix</keyword>
<proteinExistence type="inferred from homology"/>
<feature type="transmembrane region" description="Helical" evidence="3">
    <location>
        <begin position="743"/>
        <end position="763"/>
    </location>
</feature>
<sequence length="767" mass="82087">MKKYLIKFLTGFMSITFFIFAGTSSMVIADTATTTITIFHTNDLHGHLIDEYNSAGTLTTIGMDYVAAIRNSVPDSLLVDAGDSTQGVPFANISKGKDVIKLTNAARYDVGVLGNHEFDFGLNAALTNVKNANYPILSANTIYNKLPFLKDIKGIGITENNGCNLIKMVNGIKVGFFGITTPETAYKTNPSYLKDSTSSVTFEDPITISQQEINKLKAEGAQVIVGIMHIGNEPTASPNSIDIANQLSGLNILIDAHSHTVENNVVNGTLIAQVGCYGEALGRIDVTVSDNGEVSSKETLINPADAQKTYTPDPAIKTLAEDLSNKQSTQFQKVIGHTSSVLWGGVVDDTSVARLVESNLGDLVADAMADNAREHIADTNVANLPVVALENGGGVRESIPAGDITFGHVSTVLPFGNLLSLKEVTPNILYQILENGVSKIGGQDLTTGVISGADGRFPQVSGMRFSYNPNGSPSNTSLTPAVTGNRIKQIVLLNSDGSDMQTLDRNDTSTKIVLATNDYENAGGDGYTMLSDIKNIGEGDALDVITANYIKKLTNQGNGTFSYPNSQNRICVDTDFIYPNYIAAITLTDKNGTIANKQVLYNLDNTSAAYGTTDENGILTITNLTSGAHTIYVYHNDNCNAAYVNDIIGKTAAASEMTAQSDEQKIAHHMMKKILALPFNITSSNVDTVNAALESFKNLTEAQKDLIANASLLISKKEIALSISAKKENSSTANPNVTVNNSFIFLLILINIITAICILIIYIKKNK</sequence>
<evidence type="ECO:0000259" key="4">
    <source>
        <dbReference type="Pfam" id="PF00149"/>
    </source>
</evidence>
<reference evidence="6 7" key="1">
    <citation type="submission" date="2018-07" db="EMBL/GenBank/DDBJ databases">
        <title>Anaerosacharophilus polymeroproducens gen. nov. sp. nov., an anaerobic bacterium isolated from salt field.</title>
        <authorList>
            <person name="Kim W."/>
            <person name="Yang S.-H."/>
            <person name="Oh J."/>
            <person name="Lee J.-H."/>
            <person name="Kwon K.K."/>
        </authorList>
    </citation>
    <scope>NUCLEOTIDE SEQUENCE [LARGE SCALE GENOMIC DNA]</scope>
    <source>
        <strain evidence="6 7">MCWD5</strain>
    </source>
</reference>
<dbReference type="GO" id="GO:0016788">
    <property type="term" value="F:hydrolase activity, acting on ester bonds"/>
    <property type="evidence" value="ECO:0007669"/>
    <property type="project" value="InterPro"/>
</dbReference>
<dbReference type="Proteomes" id="UP000255036">
    <property type="component" value="Unassembled WGS sequence"/>
</dbReference>
<dbReference type="Pfam" id="PF02872">
    <property type="entry name" value="5_nucleotid_C"/>
    <property type="match status" value="1"/>
</dbReference>
<dbReference type="Pfam" id="PF00149">
    <property type="entry name" value="Metallophos"/>
    <property type="match status" value="1"/>
</dbReference>
<comment type="caution">
    <text evidence="6">The sequence shown here is derived from an EMBL/GenBank/DDBJ whole genome shotgun (WGS) entry which is preliminary data.</text>
</comment>
<dbReference type="OrthoDB" id="7820733at2"/>
<dbReference type="GO" id="GO:0000166">
    <property type="term" value="F:nucleotide binding"/>
    <property type="evidence" value="ECO:0007669"/>
    <property type="project" value="UniProtKB-KW"/>
</dbReference>
<evidence type="ECO:0000256" key="2">
    <source>
        <dbReference type="RuleBase" id="RU362119"/>
    </source>
</evidence>
<dbReference type="InterPro" id="IPR008334">
    <property type="entry name" value="5'-Nucleotdase_C"/>
</dbReference>
<dbReference type="InterPro" id="IPR036907">
    <property type="entry name" value="5'-Nucleotdase_C_sf"/>
</dbReference>
<keyword evidence="2" id="KW-0378">Hydrolase</keyword>
<dbReference type="AlphaFoldDB" id="A0A371AYK5"/>
<dbReference type="GO" id="GO:0009166">
    <property type="term" value="P:nucleotide catabolic process"/>
    <property type="evidence" value="ECO:0007669"/>
    <property type="project" value="InterPro"/>
</dbReference>
<dbReference type="Gene3D" id="3.60.21.10">
    <property type="match status" value="1"/>
</dbReference>
<dbReference type="SUPFAM" id="SSF55816">
    <property type="entry name" value="5'-nucleotidase (syn. UDP-sugar hydrolase), C-terminal domain"/>
    <property type="match status" value="1"/>
</dbReference>
<dbReference type="InterPro" id="IPR029052">
    <property type="entry name" value="Metallo-depent_PP-like"/>
</dbReference>
<dbReference type="PROSITE" id="PS00786">
    <property type="entry name" value="5_NUCLEOTIDASE_2"/>
    <property type="match status" value="1"/>
</dbReference>
<organism evidence="6 7">
    <name type="scientific">Anaerosacchariphilus polymeriproducens</name>
    <dbReference type="NCBI Taxonomy" id="1812858"/>
    <lineage>
        <taxon>Bacteria</taxon>
        <taxon>Bacillati</taxon>
        <taxon>Bacillota</taxon>
        <taxon>Clostridia</taxon>
        <taxon>Lachnospirales</taxon>
        <taxon>Lachnospiraceae</taxon>
        <taxon>Anaerosacchariphilus</taxon>
    </lineage>
</organism>
<dbReference type="EMBL" id="QRCT01000012">
    <property type="protein sequence ID" value="RDU24633.1"/>
    <property type="molecule type" value="Genomic_DNA"/>
</dbReference>
<dbReference type="Gene3D" id="2.60.40.10">
    <property type="entry name" value="Immunoglobulins"/>
    <property type="match status" value="1"/>
</dbReference>
<dbReference type="InterPro" id="IPR006146">
    <property type="entry name" value="5'-Nucleotdase_CS"/>
</dbReference>
<protein>
    <submittedName>
        <fullName evidence="6">Bifunctional metallophosphatase/5'-nucleotidase</fullName>
    </submittedName>
</protein>